<comment type="similarity">
    <text evidence="2">Belongs to the phospholipase D family.</text>
</comment>
<evidence type="ECO:0000313" key="8">
    <source>
        <dbReference type="EMBL" id="GEM89452.1"/>
    </source>
</evidence>
<dbReference type="Gene3D" id="3.30.870.10">
    <property type="entry name" value="Endonuclease Chain A"/>
    <property type="match status" value="2"/>
</dbReference>
<evidence type="ECO:0000256" key="2">
    <source>
        <dbReference type="ARBA" id="ARBA00008664"/>
    </source>
</evidence>
<dbReference type="PANTHER" id="PTHR43856">
    <property type="entry name" value="CARDIOLIPIN HYDROLASE"/>
    <property type="match status" value="1"/>
</dbReference>
<protein>
    <recommendedName>
        <fullName evidence="3">phospholipase D</fullName>
        <ecNumber evidence="3">3.1.4.4</ecNumber>
    </recommendedName>
</protein>
<dbReference type="PANTHER" id="PTHR43856:SF1">
    <property type="entry name" value="MITOCHONDRIAL CARDIOLIPIN HYDROLASE"/>
    <property type="match status" value="1"/>
</dbReference>
<dbReference type="EMBL" id="BJXN01000005">
    <property type="protein sequence ID" value="GEM89452.1"/>
    <property type="molecule type" value="Genomic_DNA"/>
</dbReference>
<evidence type="ECO:0000259" key="7">
    <source>
        <dbReference type="PROSITE" id="PS50035"/>
    </source>
</evidence>
<gene>
    <name evidence="8" type="ORF">ODE01S_08860</name>
</gene>
<comment type="caution">
    <text evidence="8">The sequence shown here is derived from an EMBL/GenBank/DDBJ whole genome shotgun (WGS) entry which is preliminary data.</text>
</comment>
<organism evidence="8 9">
    <name type="scientific">Oceanithermus desulfurans NBRC 100063</name>
    <dbReference type="NCBI Taxonomy" id="1227550"/>
    <lineage>
        <taxon>Bacteria</taxon>
        <taxon>Thermotogati</taxon>
        <taxon>Deinococcota</taxon>
        <taxon>Deinococci</taxon>
        <taxon>Thermales</taxon>
        <taxon>Thermaceae</taxon>
        <taxon>Oceanithermus</taxon>
    </lineage>
</organism>
<feature type="domain" description="PLD phosphodiesterase" evidence="7">
    <location>
        <begin position="144"/>
        <end position="171"/>
    </location>
</feature>
<feature type="domain" description="PLD phosphodiesterase" evidence="7">
    <location>
        <begin position="299"/>
        <end position="326"/>
    </location>
</feature>
<sequence>MGYALLVLLAGIALWQQRSGYTNPPPAGVVRPAVFFLPEDEPPAVEALGRALARSKRTADLALLTLNDTRLGYLLAQTAARGVRVRIFSERENREQTLSTLLAGSRGQTSGRPRVRLDEAYALLRRTSENCERLAGVDLCYDDRPGLMHDKFAVFDAREVWTGSANWSYNGLHKNDNDLLVLRGEPAARLYHAAFVALWQRKPRPPAPATLELDGGRLGVYFSPGYGEAAIGRVVRELDAAEREVWVAAFVLTHPRVLEALNAAARRGVAVRVLLERRNLPDSREEALGPRVEVRADANPAAMHLKAIVIDERTVVTGSFNFTRSAVSRNDENLLVLTHPQLARRYKEKVWQAWRRAGP</sequence>
<dbReference type="Pfam" id="PF13091">
    <property type="entry name" value="PLDc_2"/>
    <property type="match status" value="2"/>
</dbReference>
<evidence type="ECO:0000256" key="5">
    <source>
        <dbReference type="ARBA" id="ARBA00022963"/>
    </source>
</evidence>
<dbReference type="GO" id="GO:0016891">
    <property type="term" value="F:RNA endonuclease activity producing 5'-phosphomonoesters, hydrolytic mechanism"/>
    <property type="evidence" value="ECO:0007669"/>
    <property type="project" value="TreeGrafter"/>
</dbReference>
<evidence type="ECO:0000256" key="4">
    <source>
        <dbReference type="ARBA" id="ARBA00022801"/>
    </source>
</evidence>
<keyword evidence="5" id="KW-0442">Lipid degradation</keyword>
<comment type="catalytic activity">
    <reaction evidence="1">
        <text>a 1,2-diacyl-sn-glycero-3-phosphocholine + H2O = a 1,2-diacyl-sn-glycero-3-phosphate + choline + H(+)</text>
        <dbReference type="Rhea" id="RHEA:14445"/>
        <dbReference type="ChEBI" id="CHEBI:15354"/>
        <dbReference type="ChEBI" id="CHEBI:15377"/>
        <dbReference type="ChEBI" id="CHEBI:15378"/>
        <dbReference type="ChEBI" id="CHEBI:57643"/>
        <dbReference type="ChEBI" id="CHEBI:58608"/>
        <dbReference type="EC" id="3.1.4.4"/>
    </reaction>
</comment>
<dbReference type="GO" id="GO:0004630">
    <property type="term" value="F:phospholipase D activity"/>
    <property type="evidence" value="ECO:0007669"/>
    <property type="project" value="UniProtKB-EC"/>
</dbReference>
<reference evidence="8 9" key="1">
    <citation type="submission" date="2019-07" db="EMBL/GenBank/DDBJ databases">
        <title>Whole genome shotgun sequence of Oceanithermus desulfurans NBRC 100063.</title>
        <authorList>
            <person name="Hosoyama A."/>
            <person name="Uohara A."/>
            <person name="Ohji S."/>
            <person name="Ichikawa N."/>
        </authorList>
    </citation>
    <scope>NUCLEOTIDE SEQUENCE [LARGE SCALE GENOMIC DNA]</scope>
    <source>
        <strain evidence="8 9">NBRC 100063</strain>
    </source>
</reference>
<proteinExistence type="inferred from homology"/>
<evidence type="ECO:0000256" key="3">
    <source>
        <dbReference type="ARBA" id="ARBA00012027"/>
    </source>
</evidence>
<dbReference type="InterPro" id="IPR025202">
    <property type="entry name" value="PLD-like_dom"/>
</dbReference>
<dbReference type="SUPFAM" id="SSF56024">
    <property type="entry name" value="Phospholipase D/nuclease"/>
    <property type="match status" value="2"/>
</dbReference>
<dbReference type="PROSITE" id="PS50035">
    <property type="entry name" value="PLD"/>
    <property type="match status" value="2"/>
</dbReference>
<dbReference type="RefSeq" id="WP_147146287.1">
    <property type="nucleotide sequence ID" value="NZ_BJXN01000005.1"/>
</dbReference>
<evidence type="ECO:0000256" key="6">
    <source>
        <dbReference type="ARBA" id="ARBA00023098"/>
    </source>
</evidence>
<evidence type="ECO:0000313" key="9">
    <source>
        <dbReference type="Proteomes" id="UP000321827"/>
    </source>
</evidence>
<dbReference type="InterPro" id="IPR051406">
    <property type="entry name" value="PLD_domain"/>
</dbReference>
<dbReference type="EC" id="3.1.4.4" evidence="3"/>
<dbReference type="SMART" id="SM00155">
    <property type="entry name" value="PLDc"/>
    <property type="match status" value="2"/>
</dbReference>
<dbReference type="AlphaFoldDB" id="A0A511RKI0"/>
<dbReference type="GO" id="GO:0016042">
    <property type="term" value="P:lipid catabolic process"/>
    <property type="evidence" value="ECO:0007669"/>
    <property type="project" value="UniProtKB-KW"/>
</dbReference>
<dbReference type="Proteomes" id="UP000321827">
    <property type="component" value="Unassembled WGS sequence"/>
</dbReference>
<accession>A0A511RKI0</accession>
<dbReference type="GO" id="GO:0006793">
    <property type="term" value="P:phosphorus metabolic process"/>
    <property type="evidence" value="ECO:0007669"/>
    <property type="project" value="UniProtKB-ARBA"/>
</dbReference>
<dbReference type="CDD" id="cd09116">
    <property type="entry name" value="PLDc_Nuc_like"/>
    <property type="match status" value="1"/>
</dbReference>
<dbReference type="InterPro" id="IPR001736">
    <property type="entry name" value="PLipase_D/transphosphatidylase"/>
</dbReference>
<keyword evidence="4" id="KW-0378">Hydrolase</keyword>
<dbReference type="OrthoDB" id="9765044at2"/>
<evidence type="ECO:0000256" key="1">
    <source>
        <dbReference type="ARBA" id="ARBA00000798"/>
    </source>
</evidence>
<name>A0A511RKI0_9DEIN</name>
<keyword evidence="6" id="KW-0443">Lipid metabolism</keyword>